<dbReference type="Proteomes" id="UP000036681">
    <property type="component" value="Unplaced"/>
</dbReference>
<evidence type="ECO:0000313" key="2">
    <source>
        <dbReference type="Proteomes" id="UP000036681"/>
    </source>
</evidence>
<dbReference type="WBParaSite" id="ALUE_0002028201-mRNA-1">
    <property type="protein sequence ID" value="ALUE_0002028201-mRNA-1"/>
    <property type="gene ID" value="ALUE_0002028201"/>
</dbReference>
<proteinExistence type="predicted"/>
<evidence type="ECO:0000256" key="1">
    <source>
        <dbReference type="SAM" id="SignalP"/>
    </source>
</evidence>
<organism evidence="2 3">
    <name type="scientific">Ascaris lumbricoides</name>
    <name type="common">Giant roundworm</name>
    <dbReference type="NCBI Taxonomy" id="6252"/>
    <lineage>
        <taxon>Eukaryota</taxon>
        <taxon>Metazoa</taxon>
        <taxon>Ecdysozoa</taxon>
        <taxon>Nematoda</taxon>
        <taxon>Chromadorea</taxon>
        <taxon>Rhabditida</taxon>
        <taxon>Spirurina</taxon>
        <taxon>Ascaridomorpha</taxon>
        <taxon>Ascaridoidea</taxon>
        <taxon>Ascarididae</taxon>
        <taxon>Ascaris</taxon>
    </lineage>
</organism>
<feature type="chain" id="PRO_5012497849" evidence="1">
    <location>
        <begin position="16"/>
        <end position="113"/>
    </location>
</feature>
<keyword evidence="2" id="KW-1185">Reference proteome</keyword>
<feature type="signal peptide" evidence="1">
    <location>
        <begin position="1"/>
        <end position="15"/>
    </location>
</feature>
<protein>
    <submittedName>
        <fullName evidence="3">Secreted protein</fullName>
    </submittedName>
</protein>
<accession>A0A0M3INF4</accession>
<evidence type="ECO:0000313" key="3">
    <source>
        <dbReference type="WBParaSite" id="ALUE_0002028201-mRNA-1"/>
    </source>
</evidence>
<dbReference type="AlphaFoldDB" id="A0A0M3INF4"/>
<reference evidence="3" key="1">
    <citation type="submission" date="2017-02" db="UniProtKB">
        <authorList>
            <consortium name="WormBaseParasite"/>
        </authorList>
    </citation>
    <scope>IDENTIFICATION</scope>
</reference>
<keyword evidence="1" id="KW-0732">Signal</keyword>
<sequence>MFLWVTILLADRSVATTPLACVALVEVGMAAGACSSLQPARLKTTKGSTTHPPTTHIKARVYAEYKRFQAPRSHRRRADIYIPPALLNTASARERGAGNPSKLHSIKNEKMIV</sequence>
<name>A0A0M3INF4_ASCLU</name>